<dbReference type="OrthoDB" id="2155209at2759"/>
<keyword evidence="1" id="KW-0175">Coiled coil</keyword>
<proteinExistence type="predicted"/>
<name>A0A9Q1HFK2_HOLLE</name>
<dbReference type="AlphaFoldDB" id="A0A9Q1HFK2"/>
<organism evidence="4 5">
    <name type="scientific">Holothuria leucospilota</name>
    <name type="common">Black long sea cucumber</name>
    <name type="synonym">Mertensiothuria leucospilota</name>
    <dbReference type="NCBI Taxonomy" id="206669"/>
    <lineage>
        <taxon>Eukaryota</taxon>
        <taxon>Metazoa</taxon>
        <taxon>Echinodermata</taxon>
        <taxon>Eleutherozoa</taxon>
        <taxon>Echinozoa</taxon>
        <taxon>Holothuroidea</taxon>
        <taxon>Aspidochirotacea</taxon>
        <taxon>Aspidochirotida</taxon>
        <taxon>Holothuriidae</taxon>
        <taxon>Holothuria</taxon>
    </lineage>
</organism>
<dbReference type="PANTHER" id="PTHR14882">
    <property type="entry name" value="COILED-COIL DOMAIN-CONTAINING 74A"/>
    <property type="match status" value="1"/>
</dbReference>
<comment type="caution">
    <text evidence="4">The sequence shown here is derived from an EMBL/GenBank/DDBJ whole genome shotgun (WGS) entry which is preliminary data.</text>
</comment>
<reference evidence="4" key="1">
    <citation type="submission" date="2021-10" db="EMBL/GenBank/DDBJ databases">
        <title>Tropical sea cucumber genome reveals ecological adaptation and Cuvierian tubules defense mechanism.</title>
        <authorList>
            <person name="Chen T."/>
        </authorList>
    </citation>
    <scope>NUCLEOTIDE SEQUENCE</scope>
    <source>
        <strain evidence="4">Nanhai2018</strain>
        <tissue evidence="4">Muscle</tissue>
    </source>
</reference>
<dbReference type="EMBL" id="JAIZAY010000004">
    <property type="protein sequence ID" value="KAJ8044070.1"/>
    <property type="molecule type" value="Genomic_DNA"/>
</dbReference>
<keyword evidence="5" id="KW-1185">Reference proteome</keyword>
<dbReference type="PANTHER" id="PTHR14882:SF1">
    <property type="entry name" value="CCDC92 DOMAIN-CONTAINING PROTEIN"/>
    <property type="match status" value="1"/>
</dbReference>
<sequence>MAGPIEVQLRNAQSSILFMQQEHAQTLQGLHSELQKLQKKCAELTFELAMKSDDADKEQSRDQHQELERKVEKAEEDARELEEHLAEKERKIFSLEQQLKVQEKKLQTEMKQNKKKLLTLSNELEQKSANIAYLTNQLHQMALVRHKPRDMSPEERVHVNSPQPPQTRPPPSHRRRVRTPSIDSVSVLKSGKISADTFEAGSKMDVPVSHIKRLSSPGNSRSLDDRELAAYVAKVDTATSDIEIKPAPPILPPISPFPQENRAVHQGSGYSPTHSPYYTRRPLRVSKRRDTEQAEVNSLAVQVVHTTKKDFHAAQHSKGESS</sequence>
<dbReference type="InterPro" id="IPR039496">
    <property type="entry name" value="CCDC92/74_N"/>
</dbReference>
<feature type="domain" description="CCDC92/74 N-terminal" evidence="3">
    <location>
        <begin position="6"/>
        <end position="60"/>
    </location>
</feature>
<evidence type="ECO:0000256" key="2">
    <source>
        <dbReference type="SAM" id="MobiDB-lite"/>
    </source>
</evidence>
<evidence type="ECO:0000259" key="3">
    <source>
        <dbReference type="Pfam" id="PF14916"/>
    </source>
</evidence>
<evidence type="ECO:0000256" key="1">
    <source>
        <dbReference type="ARBA" id="ARBA00023054"/>
    </source>
</evidence>
<dbReference type="InterPro" id="IPR040370">
    <property type="entry name" value="CCDC74A/CCDC74B/CCDC92"/>
</dbReference>
<protein>
    <submittedName>
        <fullName evidence="4">Coiled-coil domain-containing protein 92</fullName>
    </submittedName>
</protein>
<evidence type="ECO:0000313" key="4">
    <source>
        <dbReference type="EMBL" id="KAJ8044070.1"/>
    </source>
</evidence>
<feature type="region of interest" description="Disordered" evidence="2">
    <location>
        <begin position="148"/>
        <end position="180"/>
    </location>
</feature>
<feature type="compositionally biased region" description="Basic and acidic residues" evidence="2">
    <location>
        <begin position="149"/>
        <end position="158"/>
    </location>
</feature>
<dbReference type="Proteomes" id="UP001152320">
    <property type="component" value="Chromosome 4"/>
</dbReference>
<gene>
    <name evidence="4" type="ORF">HOLleu_11434</name>
</gene>
<feature type="region of interest" description="Disordered" evidence="2">
    <location>
        <begin position="50"/>
        <end position="80"/>
    </location>
</feature>
<evidence type="ECO:0000313" key="5">
    <source>
        <dbReference type="Proteomes" id="UP001152320"/>
    </source>
</evidence>
<accession>A0A9Q1HFK2</accession>
<feature type="compositionally biased region" description="Basic and acidic residues" evidence="2">
    <location>
        <begin position="50"/>
        <end position="73"/>
    </location>
</feature>
<feature type="region of interest" description="Disordered" evidence="2">
    <location>
        <begin position="253"/>
        <end position="280"/>
    </location>
</feature>
<dbReference type="Pfam" id="PF14916">
    <property type="entry name" value="CCDC92"/>
    <property type="match status" value="1"/>
</dbReference>